<dbReference type="AlphaFoldDB" id="A0AAW0NGE9"/>
<dbReference type="SUPFAM" id="SSF56436">
    <property type="entry name" value="C-type lectin-like"/>
    <property type="match status" value="1"/>
</dbReference>
<dbReference type="InterPro" id="IPR016187">
    <property type="entry name" value="CTDL_fold"/>
</dbReference>
<proteinExistence type="predicted"/>
<dbReference type="Gene3D" id="3.10.100.10">
    <property type="entry name" value="Mannose-Binding Protein A, subunit A"/>
    <property type="match status" value="1"/>
</dbReference>
<reference evidence="2" key="1">
    <citation type="submission" date="2024-04" db="EMBL/GenBank/DDBJ databases">
        <title>Salinicola lusitanus LLJ914,a marine bacterium isolated from the Okinawa Trough.</title>
        <authorList>
            <person name="Li J."/>
        </authorList>
    </citation>
    <scope>NUCLEOTIDE SEQUENCE [LARGE SCALE GENOMIC DNA]</scope>
</reference>
<keyword evidence="2" id="KW-1185">Reference proteome</keyword>
<dbReference type="EMBL" id="JBBPFD010000015">
    <property type="protein sequence ID" value="KAK7895633.1"/>
    <property type="molecule type" value="Genomic_DNA"/>
</dbReference>
<evidence type="ECO:0000313" key="1">
    <source>
        <dbReference type="EMBL" id="KAK7895633.1"/>
    </source>
</evidence>
<dbReference type="Proteomes" id="UP001460270">
    <property type="component" value="Unassembled WGS sequence"/>
</dbReference>
<sequence>MRPLEHHVPQWDGKSGMSCPWARTGGKGRFGFMLPHCCLQVLLHQTAKTWLEAQKYCRTHYKDLATFKSLEDIQRVEMPSGVYTWFGMNDEKTSWGSIGANDSNSWKWSATGTTAATGEFFK</sequence>
<dbReference type="PANTHER" id="PTHR45784:SF3">
    <property type="entry name" value="C-TYPE LECTIN DOMAIN FAMILY 4 MEMBER K-LIKE-RELATED"/>
    <property type="match status" value="1"/>
</dbReference>
<gene>
    <name evidence="1" type="ORF">WMY93_020958</name>
</gene>
<evidence type="ECO:0008006" key="3">
    <source>
        <dbReference type="Google" id="ProtNLM"/>
    </source>
</evidence>
<dbReference type="PANTHER" id="PTHR45784">
    <property type="entry name" value="C-TYPE LECTIN DOMAIN FAMILY 20 MEMBER A-RELATED"/>
    <property type="match status" value="1"/>
</dbReference>
<organism evidence="1 2">
    <name type="scientific">Mugilogobius chulae</name>
    <name type="common">yellowstripe goby</name>
    <dbReference type="NCBI Taxonomy" id="88201"/>
    <lineage>
        <taxon>Eukaryota</taxon>
        <taxon>Metazoa</taxon>
        <taxon>Chordata</taxon>
        <taxon>Craniata</taxon>
        <taxon>Vertebrata</taxon>
        <taxon>Euteleostomi</taxon>
        <taxon>Actinopterygii</taxon>
        <taxon>Neopterygii</taxon>
        <taxon>Teleostei</taxon>
        <taxon>Neoteleostei</taxon>
        <taxon>Acanthomorphata</taxon>
        <taxon>Gobiaria</taxon>
        <taxon>Gobiiformes</taxon>
        <taxon>Gobioidei</taxon>
        <taxon>Gobiidae</taxon>
        <taxon>Gobionellinae</taxon>
        <taxon>Mugilogobius</taxon>
    </lineage>
</organism>
<comment type="caution">
    <text evidence="1">The sequence shown here is derived from an EMBL/GenBank/DDBJ whole genome shotgun (WGS) entry which is preliminary data.</text>
</comment>
<dbReference type="InterPro" id="IPR016186">
    <property type="entry name" value="C-type_lectin-like/link_sf"/>
</dbReference>
<accession>A0AAW0NGE9</accession>
<name>A0AAW0NGE9_9GOBI</name>
<evidence type="ECO:0000313" key="2">
    <source>
        <dbReference type="Proteomes" id="UP001460270"/>
    </source>
</evidence>
<protein>
    <recommendedName>
        <fullName evidence="3">C-type lectin domain-containing protein</fullName>
    </recommendedName>
</protein>